<evidence type="ECO:0008006" key="3">
    <source>
        <dbReference type="Google" id="ProtNLM"/>
    </source>
</evidence>
<dbReference type="Proteomes" id="UP000215244">
    <property type="component" value="Chromosome"/>
</dbReference>
<sequence length="190" mass="21117">MKLSTTLYTFKMKINTIILALFISTLAYSQSGNYASSVGLSGGYAEDGFGIMGTYNYHLNRNRYAQLSVFAAIAEDKGSFDIPYNIFTVQPGYFIKVWEQKNFKKYAINVGGGGIFGYEVINNGNSLLSNGAILDAKSQFIYGVFVGIEGEITLSNDFSLLIKANEYYHINSDVGQFYPYAGLGLRYFLF</sequence>
<protein>
    <recommendedName>
        <fullName evidence="3">Conjugal transfer protein TraO</fullName>
    </recommendedName>
</protein>
<keyword evidence="2" id="KW-1185">Reference proteome</keyword>
<dbReference type="AlphaFoldDB" id="A0A223VAH1"/>
<organism evidence="1 2">
    <name type="scientific">Maribacter cobaltidurans</name>
    <dbReference type="NCBI Taxonomy" id="1178778"/>
    <lineage>
        <taxon>Bacteria</taxon>
        <taxon>Pseudomonadati</taxon>
        <taxon>Bacteroidota</taxon>
        <taxon>Flavobacteriia</taxon>
        <taxon>Flavobacteriales</taxon>
        <taxon>Flavobacteriaceae</taxon>
        <taxon>Maribacter</taxon>
    </lineage>
</organism>
<name>A0A223VAH1_9FLAO</name>
<proteinExistence type="predicted"/>
<accession>A0A223VAH1</accession>
<dbReference type="KEGG" id="marb:CJ263_20250"/>
<evidence type="ECO:0000313" key="1">
    <source>
        <dbReference type="EMBL" id="ASV32373.1"/>
    </source>
</evidence>
<dbReference type="InterPro" id="IPR018899">
    <property type="entry name" value="Conjug_transposon_Tra0"/>
</dbReference>
<dbReference type="Pfam" id="PF10626">
    <property type="entry name" value="TraO"/>
    <property type="match status" value="1"/>
</dbReference>
<dbReference type="EMBL" id="CP022957">
    <property type="protein sequence ID" value="ASV32373.1"/>
    <property type="molecule type" value="Genomic_DNA"/>
</dbReference>
<reference evidence="1 2" key="1">
    <citation type="submission" date="2017-08" db="EMBL/GenBank/DDBJ databases">
        <title>The complete genome sequence of Maribacter sp. B1, isolated from deep-sea sediment.</title>
        <authorList>
            <person name="Wu Y.-H."/>
            <person name="Cheng H."/>
            <person name="Xu X.-W."/>
        </authorList>
    </citation>
    <scope>NUCLEOTIDE SEQUENCE [LARGE SCALE GENOMIC DNA]</scope>
    <source>
        <strain evidence="1 2">B1</strain>
    </source>
</reference>
<gene>
    <name evidence="1" type="ORF">CJ263_20250</name>
</gene>
<evidence type="ECO:0000313" key="2">
    <source>
        <dbReference type="Proteomes" id="UP000215244"/>
    </source>
</evidence>